<reference evidence="2" key="1">
    <citation type="submission" date="2020-02" db="EMBL/GenBank/DDBJ databases">
        <authorList>
            <person name="Meier V. D."/>
        </authorList>
    </citation>
    <scope>NUCLEOTIDE SEQUENCE</scope>
    <source>
        <strain evidence="2">AVDCRST_MAG41</strain>
    </source>
</reference>
<evidence type="ECO:0000256" key="1">
    <source>
        <dbReference type="SAM" id="MobiDB-lite"/>
    </source>
</evidence>
<accession>A0A6J4J883</accession>
<evidence type="ECO:0000313" key="2">
    <source>
        <dbReference type="EMBL" id="CAA9271072.1"/>
    </source>
</evidence>
<feature type="region of interest" description="Disordered" evidence="1">
    <location>
        <begin position="1"/>
        <end position="132"/>
    </location>
</feature>
<proteinExistence type="predicted"/>
<feature type="compositionally biased region" description="Basic residues" evidence="1">
    <location>
        <begin position="34"/>
        <end position="46"/>
    </location>
</feature>
<feature type="non-terminal residue" evidence="2">
    <location>
        <position position="132"/>
    </location>
</feature>
<feature type="compositionally biased region" description="Basic residues" evidence="1">
    <location>
        <begin position="1"/>
        <end position="11"/>
    </location>
</feature>
<gene>
    <name evidence="2" type="ORF">AVDCRST_MAG41-2906</name>
</gene>
<sequence>DPAQPRARRRLRGDARDRGVQHQRRARVGVAGGRSRRRGADRRLRRTPPPDPGSGPGGPGRHRSRIGRCRRGHGAATRAGWPGFRPVPDPHRSRGTRRPRRTGAGEPGRRARRAVLAVEHGRPDRPAGLDRR</sequence>
<organism evidence="2">
    <name type="scientific">uncultured Mycobacteriales bacterium</name>
    <dbReference type="NCBI Taxonomy" id="581187"/>
    <lineage>
        <taxon>Bacteria</taxon>
        <taxon>Bacillati</taxon>
        <taxon>Actinomycetota</taxon>
        <taxon>Actinomycetes</taxon>
        <taxon>Mycobacteriales</taxon>
        <taxon>environmental samples</taxon>
    </lineage>
</organism>
<dbReference type="AlphaFoldDB" id="A0A6J4J883"/>
<feature type="non-terminal residue" evidence="2">
    <location>
        <position position="1"/>
    </location>
</feature>
<protein>
    <submittedName>
        <fullName evidence="2">Uncharacterized protein</fullName>
    </submittedName>
</protein>
<feature type="compositionally biased region" description="Basic residues" evidence="1">
    <location>
        <begin position="60"/>
        <end position="73"/>
    </location>
</feature>
<dbReference type="EMBL" id="CADCTP010000266">
    <property type="protein sequence ID" value="CAA9271072.1"/>
    <property type="molecule type" value="Genomic_DNA"/>
</dbReference>
<feature type="compositionally biased region" description="Basic and acidic residues" evidence="1">
    <location>
        <begin position="119"/>
        <end position="132"/>
    </location>
</feature>
<name>A0A6J4J883_9ACTN</name>